<sequence length="104" mass="11895">MGLSSIILEIAEKIKNDYQPDKIILYGSFAYGNPDGDSDIDLLIIKKTSERPIDRRIAVRKIADIRQPIAFSPFVITPEELEYRLTIHDSFIEEILNRGKVLYG</sequence>
<dbReference type="CDD" id="cd05403">
    <property type="entry name" value="NT_KNTase_like"/>
    <property type="match status" value="1"/>
</dbReference>
<feature type="domain" description="Polymerase beta nucleotidyltransferase" evidence="1">
    <location>
        <begin position="10"/>
        <end position="103"/>
    </location>
</feature>
<dbReference type="Pfam" id="PF18765">
    <property type="entry name" value="Polbeta"/>
    <property type="match status" value="1"/>
</dbReference>
<evidence type="ECO:0000313" key="3">
    <source>
        <dbReference type="Proteomes" id="UP000230025"/>
    </source>
</evidence>
<organism evidence="2 3">
    <name type="scientific">bacterium (Candidatus Ratteibacteria) CG15_BIG_FIL_POST_REV_8_21_14_020_41_12</name>
    <dbReference type="NCBI Taxonomy" id="2014291"/>
    <lineage>
        <taxon>Bacteria</taxon>
        <taxon>Candidatus Ratteibacteria</taxon>
    </lineage>
</organism>
<accession>A0A2M7GXV8</accession>
<dbReference type="PANTHER" id="PTHR33933">
    <property type="entry name" value="NUCLEOTIDYLTRANSFERASE"/>
    <property type="match status" value="1"/>
</dbReference>
<evidence type="ECO:0000259" key="1">
    <source>
        <dbReference type="Pfam" id="PF18765"/>
    </source>
</evidence>
<reference evidence="3" key="1">
    <citation type="submission" date="2017-09" db="EMBL/GenBank/DDBJ databases">
        <title>Depth-based differentiation of microbial function through sediment-hosted aquifers and enrichment of novel symbionts in the deep terrestrial subsurface.</title>
        <authorList>
            <person name="Probst A.J."/>
            <person name="Ladd B."/>
            <person name="Jarett J.K."/>
            <person name="Geller-Mcgrath D.E."/>
            <person name="Sieber C.M.K."/>
            <person name="Emerson J.B."/>
            <person name="Anantharaman K."/>
            <person name="Thomas B.C."/>
            <person name="Malmstrom R."/>
            <person name="Stieglmeier M."/>
            <person name="Klingl A."/>
            <person name="Woyke T."/>
            <person name="Ryan C.M."/>
            <person name="Banfield J.F."/>
        </authorList>
    </citation>
    <scope>NUCLEOTIDE SEQUENCE [LARGE SCALE GENOMIC DNA]</scope>
</reference>
<dbReference type="InterPro" id="IPR043519">
    <property type="entry name" value="NT_sf"/>
</dbReference>
<protein>
    <submittedName>
        <fullName evidence="2">Nucleotidyltransferase domain-containing protein</fullName>
    </submittedName>
</protein>
<dbReference type="PANTHER" id="PTHR33933:SF1">
    <property type="entry name" value="PROTEIN ADENYLYLTRANSFERASE MNTA-RELATED"/>
    <property type="match status" value="1"/>
</dbReference>
<proteinExistence type="predicted"/>
<dbReference type="SUPFAM" id="SSF81301">
    <property type="entry name" value="Nucleotidyltransferase"/>
    <property type="match status" value="1"/>
</dbReference>
<dbReference type="EMBL" id="PFFY01000240">
    <property type="protein sequence ID" value="PIW32848.1"/>
    <property type="molecule type" value="Genomic_DNA"/>
</dbReference>
<comment type="caution">
    <text evidence="2">The sequence shown here is derived from an EMBL/GenBank/DDBJ whole genome shotgun (WGS) entry which is preliminary data.</text>
</comment>
<gene>
    <name evidence="2" type="ORF">COW28_05135</name>
</gene>
<dbReference type="Gene3D" id="3.30.460.10">
    <property type="entry name" value="Beta Polymerase, domain 2"/>
    <property type="match status" value="1"/>
</dbReference>
<keyword evidence="2" id="KW-0808">Transferase</keyword>
<dbReference type="GO" id="GO:0016740">
    <property type="term" value="F:transferase activity"/>
    <property type="evidence" value="ECO:0007669"/>
    <property type="project" value="UniProtKB-KW"/>
</dbReference>
<evidence type="ECO:0000313" key="2">
    <source>
        <dbReference type="EMBL" id="PIW32848.1"/>
    </source>
</evidence>
<dbReference type="InterPro" id="IPR041633">
    <property type="entry name" value="Polbeta"/>
</dbReference>
<dbReference type="Proteomes" id="UP000230025">
    <property type="component" value="Unassembled WGS sequence"/>
</dbReference>
<name>A0A2M7GXV8_9BACT</name>
<dbReference type="AlphaFoldDB" id="A0A2M7GXV8"/>
<dbReference type="InterPro" id="IPR052548">
    <property type="entry name" value="Type_VII_TA_antitoxin"/>
</dbReference>